<evidence type="ECO:0000313" key="1">
    <source>
        <dbReference type="EMBL" id="KZS21679.1"/>
    </source>
</evidence>
<proteinExistence type="predicted"/>
<name>A0A162CZL0_9CRUS</name>
<reference evidence="1 2" key="1">
    <citation type="submission" date="2016-03" db="EMBL/GenBank/DDBJ databases">
        <title>EvidentialGene: Evidence-directed Construction of Genes on Genomes.</title>
        <authorList>
            <person name="Gilbert D.G."/>
            <person name="Choi J.-H."/>
            <person name="Mockaitis K."/>
            <person name="Colbourne J."/>
            <person name="Pfrender M."/>
        </authorList>
    </citation>
    <scope>NUCLEOTIDE SEQUENCE [LARGE SCALE GENOMIC DNA]</scope>
    <source>
        <strain evidence="1 2">Xinb3</strain>
        <tissue evidence="1">Complete organism</tissue>
    </source>
</reference>
<gene>
    <name evidence="1" type="ORF">APZ42_011663</name>
</gene>
<comment type="caution">
    <text evidence="1">The sequence shown here is derived from an EMBL/GenBank/DDBJ whole genome shotgun (WGS) entry which is preliminary data.</text>
</comment>
<evidence type="ECO:0000313" key="2">
    <source>
        <dbReference type="Proteomes" id="UP000076858"/>
    </source>
</evidence>
<keyword evidence="2" id="KW-1185">Reference proteome</keyword>
<protein>
    <submittedName>
        <fullName evidence="1">Uncharacterized protein</fullName>
    </submittedName>
</protein>
<dbReference type="Proteomes" id="UP000076858">
    <property type="component" value="Unassembled WGS sequence"/>
</dbReference>
<sequence length="85" mass="9864">MNLFADTPITDRFLYMCTPRFLGIISFPINFYEADDECVTRFSDSSKRVRSHLATIKINIIMSAVNFYFQIKTTEKQTKGLKENA</sequence>
<accession>A0A162CZL0</accession>
<dbReference type="EMBL" id="LRGB01000024">
    <property type="protein sequence ID" value="KZS21679.1"/>
    <property type="molecule type" value="Genomic_DNA"/>
</dbReference>
<dbReference type="AlphaFoldDB" id="A0A162CZL0"/>
<organism evidence="1 2">
    <name type="scientific">Daphnia magna</name>
    <dbReference type="NCBI Taxonomy" id="35525"/>
    <lineage>
        <taxon>Eukaryota</taxon>
        <taxon>Metazoa</taxon>
        <taxon>Ecdysozoa</taxon>
        <taxon>Arthropoda</taxon>
        <taxon>Crustacea</taxon>
        <taxon>Branchiopoda</taxon>
        <taxon>Diplostraca</taxon>
        <taxon>Cladocera</taxon>
        <taxon>Anomopoda</taxon>
        <taxon>Daphniidae</taxon>
        <taxon>Daphnia</taxon>
    </lineage>
</organism>